<gene>
    <name evidence="1" type="ORF">M404DRAFT_1000443</name>
</gene>
<dbReference type="HOGENOM" id="CLU_3033358_0_0_1"/>
<organism evidence="1 2">
    <name type="scientific">Pisolithus tinctorius Marx 270</name>
    <dbReference type="NCBI Taxonomy" id="870435"/>
    <lineage>
        <taxon>Eukaryota</taxon>
        <taxon>Fungi</taxon>
        <taxon>Dikarya</taxon>
        <taxon>Basidiomycota</taxon>
        <taxon>Agaricomycotina</taxon>
        <taxon>Agaricomycetes</taxon>
        <taxon>Agaricomycetidae</taxon>
        <taxon>Boletales</taxon>
        <taxon>Sclerodermatineae</taxon>
        <taxon>Pisolithaceae</taxon>
        <taxon>Pisolithus</taxon>
    </lineage>
</organism>
<sequence>MALACQSLGTDLEQSRKDTADPHGLLHRIYQKNVHLHLSTSLSIVACKVLTEPLG</sequence>
<protein>
    <submittedName>
        <fullName evidence="1">Uncharacterized protein</fullName>
    </submittedName>
</protein>
<reference evidence="1 2" key="1">
    <citation type="submission" date="2014-04" db="EMBL/GenBank/DDBJ databases">
        <authorList>
            <consortium name="DOE Joint Genome Institute"/>
            <person name="Kuo A."/>
            <person name="Kohler A."/>
            <person name="Costa M.D."/>
            <person name="Nagy L.G."/>
            <person name="Floudas D."/>
            <person name="Copeland A."/>
            <person name="Barry K.W."/>
            <person name="Cichocki N."/>
            <person name="Veneault-Fourrey C."/>
            <person name="LaButti K."/>
            <person name="Lindquist E.A."/>
            <person name="Lipzen A."/>
            <person name="Lundell T."/>
            <person name="Morin E."/>
            <person name="Murat C."/>
            <person name="Sun H."/>
            <person name="Tunlid A."/>
            <person name="Henrissat B."/>
            <person name="Grigoriev I.V."/>
            <person name="Hibbett D.S."/>
            <person name="Martin F."/>
            <person name="Nordberg H.P."/>
            <person name="Cantor M.N."/>
            <person name="Hua S.X."/>
        </authorList>
    </citation>
    <scope>NUCLEOTIDE SEQUENCE [LARGE SCALE GENOMIC DNA]</scope>
    <source>
        <strain evidence="1 2">Marx 270</strain>
    </source>
</reference>
<name>A0A0C3P9P3_PISTI</name>
<dbReference type="EMBL" id="KN831970">
    <property type="protein sequence ID" value="KIO04571.1"/>
    <property type="molecule type" value="Genomic_DNA"/>
</dbReference>
<accession>A0A0C3P9P3</accession>
<dbReference type="InParanoid" id="A0A0C3P9P3"/>
<proteinExistence type="predicted"/>
<keyword evidence="2" id="KW-1185">Reference proteome</keyword>
<dbReference type="Proteomes" id="UP000054217">
    <property type="component" value="Unassembled WGS sequence"/>
</dbReference>
<dbReference type="AlphaFoldDB" id="A0A0C3P9P3"/>
<reference evidence="2" key="2">
    <citation type="submission" date="2015-01" db="EMBL/GenBank/DDBJ databases">
        <title>Evolutionary Origins and Diversification of the Mycorrhizal Mutualists.</title>
        <authorList>
            <consortium name="DOE Joint Genome Institute"/>
            <consortium name="Mycorrhizal Genomics Consortium"/>
            <person name="Kohler A."/>
            <person name="Kuo A."/>
            <person name="Nagy L.G."/>
            <person name="Floudas D."/>
            <person name="Copeland A."/>
            <person name="Barry K.W."/>
            <person name="Cichocki N."/>
            <person name="Veneault-Fourrey C."/>
            <person name="LaButti K."/>
            <person name="Lindquist E.A."/>
            <person name="Lipzen A."/>
            <person name="Lundell T."/>
            <person name="Morin E."/>
            <person name="Murat C."/>
            <person name="Riley R."/>
            <person name="Ohm R."/>
            <person name="Sun H."/>
            <person name="Tunlid A."/>
            <person name="Henrissat B."/>
            <person name="Grigoriev I.V."/>
            <person name="Hibbett D.S."/>
            <person name="Martin F."/>
        </authorList>
    </citation>
    <scope>NUCLEOTIDE SEQUENCE [LARGE SCALE GENOMIC DNA]</scope>
    <source>
        <strain evidence="2">Marx 270</strain>
    </source>
</reference>
<evidence type="ECO:0000313" key="2">
    <source>
        <dbReference type="Proteomes" id="UP000054217"/>
    </source>
</evidence>
<evidence type="ECO:0000313" key="1">
    <source>
        <dbReference type="EMBL" id="KIO04571.1"/>
    </source>
</evidence>